<evidence type="ECO:0000256" key="2">
    <source>
        <dbReference type="SAM" id="Phobius"/>
    </source>
</evidence>
<name>A0AA41Q8J7_9ACTN</name>
<evidence type="ECO:0000256" key="1">
    <source>
        <dbReference type="SAM" id="MobiDB-lite"/>
    </source>
</evidence>
<dbReference type="AlphaFoldDB" id="A0AA41Q8J7"/>
<feature type="transmembrane region" description="Helical" evidence="2">
    <location>
        <begin position="287"/>
        <end position="307"/>
    </location>
</feature>
<evidence type="ECO:0000313" key="4">
    <source>
        <dbReference type="Proteomes" id="UP001165378"/>
    </source>
</evidence>
<gene>
    <name evidence="3" type="ORF">LZ495_34735</name>
</gene>
<comment type="caution">
    <text evidence="3">The sequence shown here is derived from an EMBL/GenBank/DDBJ whole genome shotgun (WGS) entry which is preliminary data.</text>
</comment>
<organism evidence="3 4">
    <name type="scientific">Yinghuangia soli</name>
    <dbReference type="NCBI Taxonomy" id="2908204"/>
    <lineage>
        <taxon>Bacteria</taxon>
        <taxon>Bacillati</taxon>
        <taxon>Actinomycetota</taxon>
        <taxon>Actinomycetes</taxon>
        <taxon>Kitasatosporales</taxon>
        <taxon>Streptomycetaceae</taxon>
        <taxon>Yinghuangia</taxon>
    </lineage>
</organism>
<protein>
    <submittedName>
        <fullName evidence="3">Sulfur globule family protein</fullName>
    </submittedName>
</protein>
<sequence length="540" mass="56521">MTTPNPPYAAIPPAQPGPPPGPAPIPLAADAVPPGTRAWTQQAARRWTALRIPLWTMPYPAIAAMVVGLIVLGESDMPVACDQGGSDTCGPEWQILVLLWGLVIGIWGLFAVPTVAILALGVALGITINLRPQDAADLGQSWGWWLLTAGLLGGMTLSGIRIARGRAQRKAAAEAAGPMVHPVPAAAGARSVQRAVVRLVFGGCGALLAVLCTIGTIDAYRDDDRHAARAEVKSATVVDTDVDTARILVDGETEERTVDTWDYDYEDGERVDVLIDGDWARLEAETFAPIAWLFGLGISGAVAFVLIPEAARVRLRAARLNPGKPPVSTLRVQVVFVHASHVAVYAADDQVRVDPLFKADVAWWPTPPGMFSVSVPSSVPSSVPASAPVPVPVVSEPSTPESESESASEPSLGADAVETAAAGVELTKQPPAEPVQPAAPAVPAVPAGVYGQPYAYGQFAPAGAPQMYGPPMYGMPMYGAPWMAPAPRACEAVLFGTPYAGAEFVLLIARDGDTPVVARSKRVIRPLAAKHPVLKPYPAA</sequence>
<feature type="region of interest" description="Disordered" evidence="1">
    <location>
        <begin position="1"/>
        <end position="26"/>
    </location>
</feature>
<reference evidence="3" key="1">
    <citation type="submission" date="2022-01" db="EMBL/GenBank/DDBJ databases">
        <title>Genome-Based Taxonomic Classification of the Phylum Actinobacteria.</title>
        <authorList>
            <person name="Gao Y."/>
        </authorList>
    </citation>
    <scope>NUCLEOTIDE SEQUENCE</scope>
    <source>
        <strain evidence="3">KLBMP 8922</strain>
    </source>
</reference>
<keyword evidence="2" id="KW-1133">Transmembrane helix</keyword>
<dbReference type="Proteomes" id="UP001165378">
    <property type="component" value="Unassembled WGS sequence"/>
</dbReference>
<feature type="transmembrane region" description="Helical" evidence="2">
    <location>
        <begin position="93"/>
        <end position="122"/>
    </location>
</feature>
<feature type="transmembrane region" description="Helical" evidence="2">
    <location>
        <begin position="52"/>
        <end position="72"/>
    </location>
</feature>
<keyword evidence="2" id="KW-0472">Membrane</keyword>
<feature type="compositionally biased region" description="Pro residues" evidence="1">
    <location>
        <begin position="1"/>
        <end position="25"/>
    </location>
</feature>
<feature type="transmembrane region" description="Helical" evidence="2">
    <location>
        <begin position="142"/>
        <end position="160"/>
    </location>
</feature>
<proteinExistence type="predicted"/>
<keyword evidence="2" id="KW-0812">Transmembrane</keyword>
<feature type="transmembrane region" description="Helical" evidence="2">
    <location>
        <begin position="196"/>
        <end position="217"/>
    </location>
</feature>
<evidence type="ECO:0000313" key="3">
    <source>
        <dbReference type="EMBL" id="MCF2532344.1"/>
    </source>
</evidence>
<feature type="compositionally biased region" description="Low complexity" evidence="1">
    <location>
        <begin position="385"/>
        <end position="411"/>
    </location>
</feature>
<keyword evidence="4" id="KW-1185">Reference proteome</keyword>
<accession>A0AA41Q8J7</accession>
<feature type="region of interest" description="Disordered" evidence="1">
    <location>
        <begin position="385"/>
        <end position="413"/>
    </location>
</feature>
<dbReference type="RefSeq" id="WP_235057124.1">
    <property type="nucleotide sequence ID" value="NZ_JAKFHA010000033.1"/>
</dbReference>
<dbReference type="EMBL" id="JAKFHA010000033">
    <property type="protein sequence ID" value="MCF2532344.1"/>
    <property type="molecule type" value="Genomic_DNA"/>
</dbReference>